<dbReference type="AlphaFoldDB" id="A0A1Q5UNI3"/>
<dbReference type="InterPro" id="IPR036291">
    <property type="entry name" value="NAD(P)-bd_dom_sf"/>
</dbReference>
<dbReference type="Gene3D" id="3.40.50.720">
    <property type="entry name" value="NAD(P)-binding Rossmann-like Domain"/>
    <property type="match status" value="1"/>
</dbReference>
<keyword evidence="5" id="KW-1185">Reference proteome</keyword>
<feature type="domain" description="NmrA-like" evidence="3">
    <location>
        <begin position="11"/>
        <end position="180"/>
    </location>
</feature>
<dbReference type="STRING" id="1316194.A0A1Q5UNI3"/>
<dbReference type="GO" id="GO:0005634">
    <property type="term" value="C:nucleus"/>
    <property type="evidence" value="ECO:0007669"/>
    <property type="project" value="TreeGrafter"/>
</dbReference>
<dbReference type="PANTHER" id="PTHR42748:SF31">
    <property type="entry name" value="NMRA-LIKE DOMAIN-CONTAINING PROTEIN-RELATED"/>
    <property type="match status" value="1"/>
</dbReference>
<evidence type="ECO:0000256" key="1">
    <source>
        <dbReference type="ARBA" id="ARBA00006328"/>
    </source>
</evidence>
<accession>A0A1Q5UNI3</accession>
<dbReference type="SUPFAM" id="SSF51735">
    <property type="entry name" value="NAD(P)-binding Rossmann-fold domains"/>
    <property type="match status" value="1"/>
</dbReference>
<protein>
    <submittedName>
        <fullName evidence="4">NmrA-like family domain-containing protein 1</fullName>
    </submittedName>
</protein>
<dbReference type="PANTHER" id="PTHR42748">
    <property type="entry name" value="NITROGEN METABOLITE REPRESSION PROTEIN NMRA FAMILY MEMBER"/>
    <property type="match status" value="1"/>
</dbReference>
<dbReference type="InterPro" id="IPR051164">
    <property type="entry name" value="NmrA-like_oxidored"/>
</dbReference>
<comment type="similarity">
    <text evidence="1">Belongs to the NmrA-type oxidoreductase family.</text>
</comment>
<keyword evidence="2" id="KW-0521">NADP</keyword>
<sequence>MSPMSPRRPAVQHLIFSSLLGVTKETGGRLKHVPHFDQKAHVEGYILEIGVPAMFVLPVYFMNSYTQIPLLREGEDGVYTLAYPIGEGARFPLVDIVRDMGKFVAAALKNRSETLGTQILSAADYYTPTRILAEFEEVTGKKTRFVQVDSETYKNFMPGLMGEEKLENHLFIERSGYYGGRSLKESHDLLGKAGFKTSSWKDFLLEKTSLF</sequence>
<dbReference type="Pfam" id="PF05368">
    <property type="entry name" value="NmrA"/>
    <property type="match status" value="1"/>
</dbReference>
<evidence type="ECO:0000259" key="3">
    <source>
        <dbReference type="Pfam" id="PF05368"/>
    </source>
</evidence>
<name>A0A1Q5UNI3_9EURO</name>
<dbReference type="Proteomes" id="UP000186955">
    <property type="component" value="Unassembled WGS sequence"/>
</dbReference>
<evidence type="ECO:0000313" key="5">
    <source>
        <dbReference type="Proteomes" id="UP000186955"/>
    </source>
</evidence>
<comment type="caution">
    <text evidence="4">The sequence shown here is derived from an EMBL/GenBank/DDBJ whole genome shotgun (WGS) entry which is preliminary data.</text>
</comment>
<organism evidence="4 5">
    <name type="scientific">Penicillium subrubescens</name>
    <dbReference type="NCBI Taxonomy" id="1316194"/>
    <lineage>
        <taxon>Eukaryota</taxon>
        <taxon>Fungi</taxon>
        <taxon>Dikarya</taxon>
        <taxon>Ascomycota</taxon>
        <taxon>Pezizomycotina</taxon>
        <taxon>Eurotiomycetes</taxon>
        <taxon>Eurotiomycetidae</taxon>
        <taxon>Eurotiales</taxon>
        <taxon>Aspergillaceae</taxon>
        <taxon>Penicillium</taxon>
    </lineage>
</organism>
<dbReference type="InterPro" id="IPR008030">
    <property type="entry name" value="NmrA-like"/>
</dbReference>
<reference evidence="4 5" key="1">
    <citation type="submission" date="2016-10" db="EMBL/GenBank/DDBJ databases">
        <title>Genome sequence of the ascomycete fungus Penicillium subrubescens.</title>
        <authorList>
            <person name="De Vries R.P."/>
            <person name="Peng M."/>
            <person name="Dilokpimol A."/>
            <person name="Hilden K."/>
            <person name="Makela M.R."/>
            <person name="Grigoriev I."/>
            <person name="Riley R."/>
            <person name="Granchi Z."/>
        </authorList>
    </citation>
    <scope>NUCLEOTIDE SEQUENCE [LARGE SCALE GENOMIC DNA]</scope>
    <source>
        <strain evidence="4 5">CBS 132785</strain>
    </source>
</reference>
<evidence type="ECO:0000313" key="4">
    <source>
        <dbReference type="EMBL" id="OKP14029.1"/>
    </source>
</evidence>
<dbReference type="EMBL" id="MNBE01000120">
    <property type="protein sequence ID" value="OKP14029.1"/>
    <property type="molecule type" value="Genomic_DNA"/>
</dbReference>
<proteinExistence type="inferred from homology"/>
<evidence type="ECO:0000256" key="2">
    <source>
        <dbReference type="ARBA" id="ARBA00022857"/>
    </source>
</evidence>
<gene>
    <name evidence="4" type="ORF">PENSUB_298</name>
</gene>